<keyword evidence="2" id="KW-0560">Oxidoreductase</keyword>
<organism evidence="5 6">
    <name type="scientific">Pseudokineococcus lusitanus</name>
    <dbReference type="NCBI Taxonomy" id="763993"/>
    <lineage>
        <taxon>Bacteria</taxon>
        <taxon>Bacillati</taxon>
        <taxon>Actinomycetota</taxon>
        <taxon>Actinomycetes</taxon>
        <taxon>Kineosporiales</taxon>
        <taxon>Kineosporiaceae</taxon>
        <taxon>Pseudokineococcus</taxon>
    </lineage>
</organism>
<proteinExistence type="inferred from homology"/>
<dbReference type="InterPro" id="IPR036291">
    <property type="entry name" value="NAD(P)-bd_dom_sf"/>
</dbReference>
<dbReference type="GO" id="GO:0016491">
    <property type="term" value="F:oxidoreductase activity"/>
    <property type="evidence" value="ECO:0007669"/>
    <property type="project" value="UniProtKB-KW"/>
</dbReference>
<protein>
    <submittedName>
        <fullName evidence="5">Nucleoside-diphosphate-sugar epimerase</fullName>
    </submittedName>
</protein>
<dbReference type="SUPFAM" id="SSF51735">
    <property type="entry name" value="NAD(P)-binding Rossmann-fold domains"/>
    <property type="match status" value="1"/>
</dbReference>
<dbReference type="AlphaFoldDB" id="A0A3N1HLM0"/>
<feature type="domain" description="NAD-dependent epimerase/dehydratase" evidence="4">
    <location>
        <begin position="19"/>
        <end position="187"/>
    </location>
</feature>
<sequence length="312" mass="32393">MTTTGPAGAAPARPLPGRVLVTGAAGRIGGAVSRLLHAEGVAVTALDVVPAPSCAADRVVVGSACDVDVVADGLEGADAVVHLAAMPHRDSGRPYDVYRTNVSATFNVLSQAGELGVARAVIASSINALGIPMNHHEVMPAYFPLDECSPADVDDWYSLSKQADEATAQMVHRHWGTDVLALRFPLVDTPEVLRAKADRLAADPAAGAREGWSYLDLRDAAAAVLAGLVAPWSGAHVLMLSAADTLVARPTAELLREHAPGVPVRGDVPGRCPLVDAGRARELLGFRPRHSVHAAPPSVVGPRRPAVGRPAR</sequence>
<dbReference type="PANTHER" id="PTHR43103">
    <property type="entry name" value="NUCLEOSIDE-DIPHOSPHATE-SUGAR EPIMERASE"/>
    <property type="match status" value="1"/>
</dbReference>
<dbReference type="Gene3D" id="3.40.50.720">
    <property type="entry name" value="NAD(P)-binding Rossmann-like Domain"/>
    <property type="match status" value="1"/>
</dbReference>
<keyword evidence="3" id="KW-0520">NAD</keyword>
<reference evidence="5 6" key="1">
    <citation type="journal article" date="2015" name="Stand. Genomic Sci.">
        <title>Genomic Encyclopedia of Bacterial and Archaeal Type Strains, Phase III: the genomes of soil and plant-associated and newly described type strains.</title>
        <authorList>
            <person name="Whitman W.B."/>
            <person name="Woyke T."/>
            <person name="Klenk H.P."/>
            <person name="Zhou Y."/>
            <person name="Lilburn T.G."/>
            <person name="Beck B.J."/>
            <person name="De Vos P."/>
            <person name="Vandamme P."/>
            <person name="Eisen J.A."/>
            <person name="Garrity G."/>
            <person name="Hugenholtz P."/>
            <person name="Kyrpides N.C."/>
        </authorList>
    </citation>
    <scope>NUCLEOTIDE SEQUENCE [LARGE SCALE GENOMIC DNA]</scope>
    <source>
        <strain evidence="5 6">CECT 7306</strain>
    </source>
</reference>
<evidence type="ECO:0000259" key="4">
    <source>
        <dbReference type="Pfam" id="PF01370"/>
    </source>
</evidence>
<evidence type="ECO:0000313" key="6">
    <source>
        <dbReference type="Proteomes" id="UP000276232"/>
    </source>
</evidence>
<dbReference type="Proteomes" id="UP000276232">
    <property type="component" value="Unassembled WGS sequence"/>
</dbReference>
<comment type="similarity">
    <text evidence="1">Belongs to the NAD(P)-dependent epimerase/dehydratase family.</text>
</comment>
<dbReference type="InParanoid" id="A0A3N1HLM0"/>
<dbReference type="EMBL" id="RJKN01000004">
    <property type="protein sequence ID" value="ROP43404.1"/>
    <property type="molecule type" value="Genomic_DNA"/>
</dbReference>
<evidence type="ECO:0000256" key="1">
    <source>
        <dbReference type="ARBA" id="ARBA00007637"/>
    </source>
</evidence>
<dbReference type="Pfam" id="PF01370">
    <property type="entry name" value="Epimerase"/>
    <property type="match status" value="1"/>
</dbReference>
<dbReference type="RefSeq" id="WP_123380051.1">
    <property type="nucleotide sequence ID" value="NZ_RJKN01000004.1"/>
</dbReference>
<dbReference type="PANTHER" id="PTHR43103:SF5">
    <property type="entry name" value="4-EPIMERASE, PUTATIVE (AFU_ORTHOLOGUE AFUA_7G00360)-RELATED"/>
    <property type="match status" value="1"/>
</dbReference>
<evidence type="ECO:0000313" key="5">
    <source>
        <dbReference type="EMBL" id="ROP43404.1"/>
    </source>
</evidence>
<name>A0A3N1HLM0_9ACTN</name>
<accession>A0A3N1HLM0</accession>
<evidence type="ECO:0000256" key="2">
    <source>
        <dbReference type="ARBA" id="ARBA00023002"/>
    </source>
</evidence>
<gene>
    <name evidence="5" type="ORF">EDC03_2010</name>
</gene>
<keyword evidence="6" id="KW-1185">Reference proteome</keyword>
<dbReference type="InterPro" id="IPR001509">
    <property type="entry name" value="Epimerase_deHydtase"/>
</dbReference>
<comment type="caution">
    <text evidence="5">The sequence shown here is derived from an EMBL/GenBank/DDBJ whole genome shotgun (WGS) entry which is preliminary data.</text>
</comment>
<evidence type="ECO:0000256" key="3">
    <source>
        <dbReference type="ARBA" id="ARBA00023027"/>
    </source>
</evidence>
<dbReference type="OrthoDB" id="8770295at2"/>